<evidence type="ECO:0000256" key="1">
    <source>
        <dbReference type="SAM" id="Phobius"/>
    </source>
</evidence>
<keyword evidence="1" id="KW-1133">Transmembrane helix</keyword>
<dbReference type="AlphaFoldDB" id="A0A418ZTY6"/>
<name>A0A418ZTY6_9RHOB</name>
<dbReference type="EMBL" id="QZEV01000075">
    <property type="protein sequence ID" value="RJL00729.1"/>
    <property type="molecule type" value="Genomic_DNA"/>
</dbReference>
<evidence type="ECO:0000313" key="3">
    <source>
        <dbReference type="Proteomes" id="UP000285530"/>
    </source>
</evidence>
<dbReference type="Proteomes" id="UP000285530">
    <property type="component" value="Unassembled WGS sequence"/>
</dbReference>
<keyword evidence="1" id="KW-0812">Transmembrane</keyword>
<accession>A0A418ZTY6</accession>
<dbReference type="RefSeq" id="WP_119886983.1">
    <property type="nucleotide sequence ID" value="NZ_CP067169.1"/>
</dbReference>
<keyword evidence="3" id="KW-1185">Reference proteome</keyword>
<dbReference type="OrthoDB" id="7774819at2"/>
<keyword evidence="1" id="KW-0472">Membrane</keyword>
<sequence>MRALARLALLAWAVATLLAAGWALSQHPFAAPLTERGLSEARAALIRATAAQASPDWLIPRIEAALQADDHPMLQVLSDLARDQGTVLPAALDARLREALSPGAWRMMGDCGACMMDVTQCPSLTLVAACTLPFELSPAGDAAALMRQGHAWAAGGDPDGIEAALATLGLAATAGTLATAGQSLHLKTAATTLRVARRADALSPGMSRALVRAARGPDPARALGGIAGDLQRIAGRTSPAEVLPILRLADDPAQLRALARLSDAAGPDTTRVLTVLGKARALRLMHRLTDMAMLAAGLIALVIGQVAALIGAAAQMALRRALRPAPVRRVPPPLRYNATALISRP</sequence>
<reference evidence="2 3" key="1">
    <citation type="submission" date="2018-09" db="EMBL/GenBank/DDBJ databases">
        <title>Paracoccus onubensis nov. sp. a moderate halophilic bacterium isolated from Gruta de las Maravillas (Aracena, Spain).</title>
        <authorList>
            <person name="Jurado V."/>
            <person name="Gutierrez-Patricio S."/>
            <person name="Gonzalez-Pimentel J.L."/>
            <person name="Laiz L."/>
            <person name="Saiz-Jimenez C."/>
        </authorList>
    </citation>
    <scope>NUCLEOTIDE SEQUENCE [LARGE SCALE GENOMIC DNA]</scope>
    <source>
        <strain evidence="2 3">DSM 19484</strain>
    </source>
</reference>
<evidence type="ECO:0000313" key="2">
    <source>
        <dbReference type="EMBL" id="RJL00729.1"/>
    </source>
</evidence>
<proteinExistence type="predicted"/>
<protein>
    <submittedName>
        <fullName evidence="2">Uncharacterized protein</fullName>
    </submittedName>
</protein>
<organism evidence="2 3">
    <name type="scientific">Paracoccus aestuarii</name>
    <dbReference type="NCBI Taxonomy" id="453842"/>
    <lineage>
        <taxon>Bacteria</taxon>
        <taxon>Pseudomonadati</taxon>
        <taxon>Pseudomonadota</taxon>
        <taxon>Alphaproteobacteria</taxon>
        <taxon>Rhodobacterales</taxon>
        <taxon>Paracoccaceae</taxon>
        <taxon>Paracoccus</taxon>
    </lineage>
</organism>
<gene>
    <name evidence="2" type="ORF">D3P06_13145</name>
</gene>
<comment type="caution">
    <text evidence="2">The sequence shown here is derived from an EMBL/GenBank/DDBJ whole genome shotgun (WGS) entry which is preliminary data.</text>
</comment>
<feature type="transmembrane region" description="Helical" evidence="1">
    <location>
        <begin position="291"/>
        <end position="314"/>
    </location>
</feature>